<evidence type="ECO:0000256" key="1">
    <source>
        <dbReference type="SAM" id="Coils"/>
    </source>
</evidence>
<name>A0A0F9M4L6_9ZZZZ</name>
<keyword evidence="1" id="KW-0175">Coiled coil</keyword>
<dbReference type="EMBL" id="LAZR01006162">
    <property type="protein sequence ID" value="KKM94266.1"/>
    <property type="molecule type" value="Genomic_DNA"/>
</dbReference>
<comment type="caution">
    <text evidence="2">The sequence shown here is derived from an EMBL/GenBank/DDBJ whole genome shotgun (WGS) entry which is preliminary data.</text>
</comment>
<protein>
    <submittedName>
        <fullName evidence="2">Uncharacterized protein</fullName>
    </submittedName>
</protein>
<feature type="coiled-coil region" evidence="1">
    <location>
        <begin position="8"/>
        <end position="42"/>
    </location>
</feature>
<reference evidence="2" key="1">
    <citation type="journal article" date="2015" name="Nature">
        <title>Complex archaea that bridge the gap between prokaryotes and eukaryotes.</title>
        <authorList>
            <person name="Spang A."/>
            <person name="Saw J.H."/>
            <person name="Jorgensen S.L."/>
            <person name="Zaremba-Niedzwiedzka K."/>
            <person name="Martijn J."/>
            <person name="Lind A.E."/>
            <person name="van Eijk R."/>
            <person name="Schleper C."/>
            <person name="Guy L."/>
            <person name="Ettema T.J."/>
        </authorList>
    </citation>
    <scope>NUCLEOTIDE SEQUENCE</scope>
</reference>
<gene>
    <name evidence="2" type="ORF">LCGC14_1200120</name>
</gene>
<dbReference type="AlphaFoldDB" id="A0A0F9M4L6"/>
<sequence length="68" mass="7864">MTDNDRLGAAIEQHVSKLEAENKKLREEKYDLEKQVLSLCDEVESKSIELHRWENMTAEELGEMIAGM</sequence>
<evidence type="ECO:0000313" key="2">
    <source>
        <dbReference type="EMBL" id="KKM94266.1"/>
    </source>
</evidence>
<accession>A0A0F9M4L6</accession>
<proteinExistence type="predicted"/>
<organism evidence="2">
    <name type="scientific">marine sediment metagenome</name>
    <dbReference type="NCBI Taxonomy" id="412755"/>
    <lineage>
        <taxon>unclassified sequences</taxon>
        <taxon>metagenomes</taxon>
        <taxon>ecological metagenomes</taxon>
    </lineage>
</organism>